<evidence type="ECO:0000256" key="3">
    <source>
        <dbReference type="ARBA" id="ARBA00022656"/>
    </source>
</evidence>
<dbReference type="GO" id="GO:0090729">
    <property type="term" value="F:toxin activity"/>
    <property type="evidence" value="ECO:0007669"/>
    <property type="project" value="UniProtKB-UniRule"/>
</dbReference>
<name>A0A1W7RB12_9SCOR</name>
<feature type="domain" description="BetaSPN-type CS-alpha/beta" evidence="7">
    <location>
        <begin position="62"/>
        <end position="102"/>
    </location>
</feature>
<reference evidence="8" key="1">
    <citation type="submission" date="2016-11" db="EMBL/GenBank/DDBJ databases">
        <title>Venom-gland transcriptomics and venom proteomics of the black-back scorpion (Hadrurus spadix) reveal detectability challenges and an unexplored realm of animal toxin diversity.</title>
        <authorList>
            <person name="Rokyta D.R."/>
            <person name="Ward M.J."/>
        </authorList>
    </citation>
    <scope>NUCLEOTIDE SEQUENCE</scope>
    <source>
        <tissue evidence="8">Venom gland</tissue>
    </source>
</reference>
<feature type="chain" id="PRO_5012054694" evidence="6">
    <location>
        <begin position="20"/>
        <end position="103"/>
    </location>
</feature>
<organism evidence="8">
    <name type="scientific">Hadrurus spadix</name>
    <dbReference type="NCBI Taxonomy" id="141984"/>
    <lineage>
        <taxon>Eukaryota</taxon>
        <taxon>Metazoa</taxon>
        <taxon>Ecdysozoa</taxon>
        <taxon>Arthropoda</taxon>
        <taxon>Chelicerata</taxon>
        <taxon>Arachnida</taxon>
        <taxon>Scorpiones</taxon>
        <taxon>Iurida</taxon>
        <taxon>Iuroidea</taxon>
        <taxon>Hadrurus</taxon>
    </lineage>
</organism>
<dbReference type="GO" id="GO:0005576">
    <property type="term" value="C:extracellular region"/>
    <property type="evidence" value="ECO:0007669"/>
    <property type="project" value="UniProtKB-SubCell"/>
</dbReference>
<keyword evidence="3 5" id="KW-0800">Toxin</keyword>
<keyword evidence="4" id="KW-1015">Disulfide bond</keyword>
<dbReference type="PROSITE" id="PS51257">
    <property type="entry name" value="PROKAR_LIPOPROTEIN"/>
    <property type="match status" value="1"/>
</dbReference>
<keyword evidence="6" id="KW-0732">Signal</keyword>
<dbReference type="InterPro" id="IPR029237">
    <property type="entry name" value="Long_scorpion_toxin_alpha/beta"/>
</dbReference>
<protein>
    <submittedName>
        <fullName evidence="8">Antimicrobial peptide</fullName>
    </submittedName>
</protein>
<evidence type="ECO:0000313" key="8">
    <source>
        <dbReference type="EMBL" id="JAV48316.1"/>
    </source>
</evidence>
<dbReference type="EMBL" id="GFAH01000073">
    <property type="protein sequence ID" value="JAV48316.1"/>
    <property type="molecule type" value="Transcribed_RNA"/>
</dbReference>
<dbReference type="Pfam" id="PF14866">
    <property type="entry name" value="Scorpion_toxin_alpha-beta"/>
    <property type="match status" value="1"/>
</dbReference>
<evidence type="ECO:0000259" key="7">
    <source>
        <dbReference type="PROSITE" id="PS51862"/>
    </source>
</evidence>
<feature type="signal peptide" evidence="6">
    <location>
        <begin position="1"/>
        <end position="19"/>
    </location>
</feature>
<proteinExistence type="predicted"/>
<evidence type="ECO:0000256" key="1">
    <source>
        <dbReference type="ARBA" id="ARBA00004613"/>
    </source>
</evidence>
<evidence type="ECO:0000256" key="6">
    <source>
        <dbReference type="SAM" id="SignalP"/>
    </source>
</evidence>
<keyword evidence="2" id="KW-0964">Secreted</keyword>
<accession>A0A1W7RB12</accession>
<comment type="subcellular location">
    <subcellularLocation>
        <location evidence="1">Secreted</location>
    </subcellularLocation>
</comment>
<dbReference type="PROSITE" id="PS51862">
    <property type="entry name" value="BSPN_CSAB"/>
    <property type="match status" value="1"/>
</dbReference>
<sequence>MEIKLTILILLVITSFCSCGILREKYAHKAIDVLTPMIGVPVVSNIVNNAAKQLVHKIAKNQQLCMFNKDVAGWCEKSCQESVHQKGYCHGTKCKCGIPLNYK</sequence>
<evidence type="ECO:0000256" key="2">
    <source>
        <dbReference type="ARBA" id="ARBA00022525"/>
    </source>
</evidence>
<evidence type="ECO:0000256" key="4">
    <source>
        <dbReference type="ARBA" id="ARBA00023157"/>
    </source>
</evidence>
<comment type="caution">
    <text evidence="5">Lacks conserved residue(s) required for the propagation of feature annotation.</text>
</comment>
<evidence type="ECO:0000256" key="5">
    <source>
        <dbReference type="PROSITE-ProRule" id="PRU01209"/>
    </source>
</evidence>
<dbReference type="AlphaFoldDB" id="A0A1W7RB12"/>